<dbReference type="AlphaFoldDB" id="A0A9N8DMD0"/>
<comment type="caution">
    <text evidence="3">The sequence shown here is derived from an EMBL/GenBank/DDBJ whole genome shotgun (WGS) entry which is preliminary data.</text>
</comment>
<feature type="region of interest" description="Disordered" evidence="1">
    <location>
        <begin position="162"/>
        <end position="181"/>
    </location>
</feature>
<protein>
    <submittedName>
        <fullName evidence="3">Uncharacterized protein</fullName>
    </submittedName>
</protein>
<reference evidence="3" key="1">
    <citation type="submission" date="2020-06" db="EMBL/GenBank/DDBJ databases">
        <authorList>
            <consortium name="Plant Systems Biology data submission"/>
        </authorList>
    </citation>
    <scope>NUCLEOTIDE SEQUENCE</scope>
    <source>
        <strain evidence="3">D6</strain>
    </source>
</reference>
<sequence length="653" mass="75974">MTFALGIIIVLALVPLASTWTLLPFPTGKRLAVRPSTHYNLPWSSKPISLVPAQPRARILYQAKKKDIEEEEEEEVFVEGEWEYEVEEVEVEEEEEEEVELDEEEYDEYDLEDDDEEEEVVVDDVDDVEVVESTGKSEEEVWVEEEVVVEPAAKEVVATVEWEEEEEEEEFPLQDDPSNPNYMKQRELIEQDVAASEQRQRDRDFDPYDFMQNQMTPEMMQEMDQLPFIQEAVARAKEMTLTEMDLDGMDIAKELQNVPDLMDDDPYPRHEPDEINHLERNVGLTDDDMEQVDNSWKMLKAKINEPPFDLVAVRANQGIDGLDNETVAEIENVLEEMGGAPYNVTKMLLYDLEFNVTNLMLAAVKHNREAPLFLAHWYPQLITYERYAQDRETNFDYSWDDVEAADLDELKRYYKGMGHDEIPSKAPGETGIIEFDYLDEEEMKMAAFESWMTEVYNPEMDRKDFDDDDIMDEDNVFSEFYVPKRHPDLPTINETVTELNAYMAGLPHDEFTPEDIAYSNFTRQSFTYEELMDDEFQEQFRGHLVVACTPEDSDLEIAEKITAAMDKALGKQLYVETRVISHAKLEDNVFEVWLESYEIDLLHSKKRATGNVQEWNGPAECDDKQIEALVEKVSYLISDEARYSYTLEFDGVV</sequence>
<proteinExistence type="predicted"/>
<evidence type="ECO:0000313" key="3">
    <source>
        <dbReference type="EMBL" id="CAB9504906.1"/>
    </source>
</evidence>
<organism evidence="3 4">
    <name type="scientific">Seminavis robusta</name>
    <dbReference type="NCBI Taxonomy" id="568900"/>
    <lineage>
        <taxon>Eukaryota</taxon>
        <taxon>Sar</taxon>
        <taxon>Stramenopiles</taxon>
        <taxon>Ochrophyta</taxon>
        <taxon>Bacillariophyta</taxon>
        <taxon>Bacillariophyceae</taxon>
        <taxon>Bacillariophycidae</taxon>
        <taxon>Naviculales</taxon>
        <taxon>Naviculaceae</taxon>
        <taxon>Seminavis</taxon>
    </lineage>
</organism>
<feature type="signal peptide" evidence="2">
    <location>
        <begin position="1"/>
        <end position="19"/>
    </location>
</feature>
<dbReference type="Proteomes" id="UP001153069">
    <property type="component" value="Unassembled WGS sequence"/>
</dbReference>
<accession>A0A9N8DMD0</accession>
<feature type="compositionally biased region" description="Acidic residues" evidence="1">
    <location>
        <begin position="162"/>
        <end position="173"/>
    </location>
</feature>
<dbReference type="OrthoDB" id="43247at2759"/>
<gene>
    <name evidence="3" type="ORF">SEMRO_213_G088350.1</name>
</gene>
<name>A0A9N8DMD0_9STRA</name>
<feature type="chain" id="PRO_5040135475" evidence="2">
    <location>
        <begin position="20"/>
        <end position="653"/>
    </location>
</feature>
<dbReference type="EMBL" id="CAICTM010000212">
    <property type="protein sequence ID" value="CAB9504906.1"/>
    <property type="molecule type" value="Genomic_DNA"/>
</dbReference>
<evidence type="ECO:0000256" key="1">
    <source>
        <dbReference type="SAM" id="MobiDB-lite"/>
    </source>
</evidence>
<evidence type="ECO:0000313" key="4">
    <source>
        <dbReference type="Proteomes" id="UP001153069"/>
    </source>
</evidence>
<keyword evidence="4" id="KW-1185">Reference proteome</keyword>
<evidence type="ECO:0000256" key="2">
    <source>
        <dbReference type="SAM" id="SignalP"/>
    </source>
</evidence>
<feature type="region of interest" description="Disordered" evidence="1">
    <location>
        <begin position="94"/>
        <end position="116"/>
    </location>
</feature>
<keyword evidence="2" id="KW-0732">Signal</keyword>